<dbReference type="InterPro" id="IPR020831">
    <property type="entry name" value="GlycerAld/Erythrose_P_DH"/>
</dbReference>
<organism evidence="8 9">
    <name type="scientific">Coptis chinensis</name>
    <dbReference type="NCBI Taxonomy" id="261450"/>
    <lineage>
        <taxon>Eukaryota</taxon>
        <taxon>Viridiplantae</taxon>
        <taxon>Streptophyta</taxon>
        <taxon>Embryophyta</taxon>
        <taxon>Tracheophyta</taxon>
        <taxon>Spermatophyta</taxon>
        <taxon>Magnoliopsida</taxon>
        <taxon>Ranunculales</taxon>
        <taxon>Ranunculaceae</taxon>
        <taxon>Coptidoideae</taxon>
        <taxon>Coptis</taxon>
    </lineage>
</organism>
<dbReference type="PANTHER" id="PTHR10836">
    <property type="entry name" value="GLYCERALDEHYDE 3-PHOSPHATE DEHYDROGENASE"/>
    <property type="match status" value="1"/>
</dbReference>
<feature type="domain" description="Glyceraldehyde 3-phosphate dehydrogenase catalytic" evidence="7">
    <location>
        <begin position="42"/>
        <end position="92"/>
    </location>
</feature>
<dbReference type="PANTHER" id="PTHR10836:SF112">
    <property type="entry name" value="GLYCERALDEHYDE-3-PHOSPHATE DEHYDROGENASE GAPC1, CYTOSOLIC-RELATED"/>
    <property type="match status" value="1"/>
</dbReference>
<dbReference type="Pfam" id="PF02800">
    <property type="entry name" value="Gp_dh_C"/>
    <property type="match status" value="1"/>
</dbReference>
<proteinExistence type="inferred from homology"/>
<dbReference type="GO" id="GO:0004365">
    <property type="term" value="F:glyceraldehyde-3-phosphate dehydrogenase (NAD+) (phosphorylating) activity"/>
    <property type="evidence" value="ECO:0007669"/>
    <property type="project" value="UniProtKB-EC"/>
</dbReference>
<name>A0A835GUQ2_9MAGN</name>
<dbReference type="OrthoDB" id="1152826at2759"/>
<evidence type="ECO:0000256" key="3">
    <source>
        <dbReference type="ARBA" id="ARBA00013119"/>
    </source>
</evidence>
<gene>
    <name evidence="8" type="ORF">IFM89_006169</name>
</gene>
<dbReference type="EMBL" id="JADFTS010000009">
    <property type="protein sequence ID" value="KAF9587915.1"/>
    <property type="molecule type" value="Genomic_DNA"/>
</dbReference>
<evidence type="ECO:0000313" key="9">
    <source>
        <dbReference type="Proteomes" id="UP000631114"/>
    </source>
</evidence>
<evidence type="ECO:0000313" key="8">
    <source>
        <dbReference type="EMBL" id="KAF9587915.1"/>
    </source>
</evidence>
<reference evidence="8 9" key="1">
    <citation type="submission" date="2020-10" db="EMBL/GenBank/DDBJ databases">
        <title>The Coptis chinensis genome and diversification of protoberbering-type alkaloids.</title>
        <authorList>
            <person name="Wang B."/>
            <person name="Shu S."/>
            <person name="Song C."/>
            <person name="Liu Y."/>
        </authorList>
    </citation>
    <scope>NUCLEOTIDE SEQUENCE [LARGE SCALE GENOMIC DNA]</scope>
    <source>
        <strain evidence="8">HL-2020</strain>
        <tissue evidence="8">Leaf</tissue>
    </source>
</reference>
<evidence type="ECO:0000256" key="2">
    <source>
        <dbReference type="ARBA" id="ARBA00007406"/>
    </source>
</evidence>
<dbReference type="EC" id="1.2.1.12" evidence="3"/>
<dbReference type="GO" id="GO:0005829">
    <property type="term" value="C:cytosol"/>
    <property type="evidence" value="ECO:0007669"/>
    <property type="project" value="TreeGrafter"/>
</dbReference>
<comment type="pathway">
    <text evidence="1">Carbohydrate degradation; glycolysis; pyruvate from D-glyceraldehyde 3-phosphate: step 1/5.</text>
</comment>
<evidence type="ECO:0000259" key="7">
    <source>
        <dbReference type="Pfam" id="PF02800"/>
    </source>
</evidence>
<sequence>MSDCVFLVDPLIKFPSSQFVQVDEALKPTGEGSSSNTDAFPTVVDLTVRLEKTASYKQIKAAIKEESVVKLKGILGYTKDDVVSTDFIGDNRDVASRGNLGLAGWGVVLRDDKGEVICSGTGGMVVETCYIMLTKLMLLTKAKKQDSIKKLLHFRSEKYSHFNVIILSIVPCNSWCTYVRQQSYKLTEAMEVKIGESEKGSSFHHEAELS</sequence>
<dbReference type="AlphaFoldDB" id="A0A835GUQ2"/>
<evidence type="ECO:0000256" key="5">
    <source>
        <dbReference type="ARBA" id="ARBA00023027"/>
    </source>
</evidence>
<accession>A0A835GUQ2</accession>
<keyword evidence="4" id="KW-0560">Oxidoreductase</keyword>
<comment type="caution">
    <text evidence="8">The sequence shown here is derived from an EMBL/GenBank/DDBJ whole genome shotgun (WGS) entry which is preliminary data.</text>
</comment>
<dbReference type="Gene3D" id="3.30.360.10">
    <property type="entry name" value="Dihydrodipicolinate Reductase, domain 2"/>
    <property type="match status" value="1"/>
</dbReference>
<dbReference type="Proteomes" id="UP000631114">
    <property type="component" value="Unassembled WGS sequence"/>
</dbReference>
<protein>
    <recommendedName>
        <fullName evidence="3">glyceraldehyde-3-phosphate dehydrogenase (phosphorylating)</fullName>
        <ecNumber evidence="3">1.2.1.12</ecNumber>
    </recommendedName>
</protein>
<keyword evidence="5" id="KW-0520">NAD</keyword>
<dbReference type="SUPFAM" id="SSF55347">
    <property type="entry name" value="Glyceraldehyde-3-phosphate dehydrogenase-like, C-terminal domain"/>
    <property type="match status" value="1"/>
</dbReference>
<dbReference type="InterPro" id="IPR020829">
    <property type="entry name" value="GlycerAld_3-P_DH_cat"/>
</dbReference>
<keyword evidence="9" id="KW-1185">Reference proteome</keyword>
<evidence type="ECO:0000256" key="1">
    <source>
        <dbReference type="ARBA" id="ARBA00004869"/>
    </source>
</evidence>
<comment type="similarity">
    <text evidence="2">Belongs to the glyceraldehyde-3-phosphate dehydrogenase family.</text>
</comment>
<evidence type="ECO:0000256" key="4">
    <source>
        <dbReference type="ARBA" id="ARBA00023002"/>
    </source>
</evidence>
<dbReference type="GO" id="GO:0006096">
    <property type="term" value="P:glycolytic process"/>
    <property type="evidence" value="ECO:0007669"/>
    <property type="project" value="UniProtKB-KW"/>
</dbReference>
<keyword evidence="6" id="KW-0324">Glycolysis</keyword>
<evidence type="ECO:0000256" key="6">
    <source>
        <dbReference type="ARBA" id="ARBA00023152"/>
    </source>
</evidence>